<dbReference type="Proteomes" id="UP000516428">
    <property type="component" value="Chromosome"/>
</dbReference>
<dbReference type="SUPFAM" id="SSF46894">
    <property type="entry name" value="C-terminal effector domain of the bipartite response regulators"/>
    <property type="match status" value="1"/>
</dbReference>
<keyword evidence="3" id="KW-1185">Reference proteome</keyword>
<dbReference type="GO" id="GO:0006355">
    <property type="term" value="P:regulation of DNA-templated transcription"/>
    <property type="evidence" value="ECO:0007669"/>
    <property type="project" value="InterPro"/>
</dbReference>
<dbReference type="KEGG" id="sxn:IAG42_18730"/>
<name>A0A7H1B9M4_9ACTN</name>
<evidence type="ECO:0000313" key="3">
    <source>
        <dbReference type="Proteomes" id="UP000516428"/>
    </source>
</evidence>
<dbReference type="EMBL" id="CP061281">
    <property type="protein sequence ID" value="QNS05429.1"/>
    <property type="molecule type" value="Genomic_DNA"/>
</dbReference>
<dbReference type="PANTHER" id="PTHR34293">
    <property type="entry name" value="HTH-TYPE TRANSCRIPTIONAL REGULATOR TRMBL2"/>
    <property type="match status" value="1"/>
</dbReference>
<dbReference type="GO" id="GO:0003677">
    <property type="term" value="F:DNA binding"/>
    <property type="evidence" value="ECO:0007669"/>
    <property type="project" value="InterPro"/>
</dbReference>
<dbReference type="PANTHER" id="PTHR34293:SF1">
    <property type="entry name" value="HTH-TYPE TRANSCRIPTIONAL REGULATOR TRMBL2"/>
    <property type="match status" value="1"/>
</dbReference>
<protein>
    <submittedName>
        <fullName evidence="2">Helix-turn-helix transcriptional regulator</fullName>
    </submittedName>
</protein>
<dbReference type="SMART" id="SM00421">
    <property type="entry name" value="HTH_LUXR"/>
    <property type="match status" value="1"/>
</dbReference>
<dbReference type="Gene3D" id="1.10.10.10">
    <property type="entry name" value="Winged helix-like DNA-binding domain superfamily/Winged helix DNA-binding domain"/>
    <property type="match status" value="1"/>
</dbReference>
<gene>
    <name evidence="2" type="ORF">IAG42_18730</name>
</gene>
<organism evidence="2 3">
    <name type="scientific">Streptomyces xanthii</name>
    <dbReference type="NCBI Taxonomy" id="2768069"/>
    <lineage>
        <taxon>Bacteria</taxon>
        <taxon>Bacillati</taxon>
        <taxon>Actinomycetota</taxon>
        <taxon>Actinomycetes</taxon>
        <taxon>Kitasatosporales</taxon>
        <taxon>Streptomycetaceae</taxon>
        <taxon>Streptomyces</taxon>
    </lineage>
</organism>
<dbReference type="InterPro" id="IPR016032">
    <property type="entry name" value="Sig_transdc_resp-reg_C-effctor"/>
</dbReference>
<proteinExistence type="predicted"/>
<accession>A0A7H1B9M4</accession>
<dbReference type="AlphaFoldDB" id="A0A7H1B9M4"/>
<evidence type="ECO:0000313" key="2">
    <source>
        <dbReference type="EMBL" id="QNS05429.1"/>
    </source>
</evidence>
<dbReference type="InterPro" id="IPR036388">
    <property type="entry name" value="WH-like_DNA-bd_sf"/>
</dbReference>
<feature type="domain" description="HTH luxR-type" evidence="1">
    <location>
        <begin position="272"/>
        <end position="329"/>
    </location>
</feature>
<dbReference type="InterPro" id="IPR051797">
    <property type="entry name" value="TrmB-like"/>
</dbReference>
<evidence type="ECO:0000259" key="1">
    <source>
        <dbReference type="SMART" id="SM00421"/>
    </source>
</evidence>
<reference evidence="2 3" key="1">
    <citation type="submission" date="2020-09" db="EMBL/GenBank/DDBJ databases">
        <title>A novel species.</title>
        <authorList>
            <person name="Gao J."/>
        </authorList>
    </citation>
    <scope>NUCLEOTIDE SEQUENCE [LARGE SCALE GENOMIC DNA]</scope>
    <source>
        <strain evidence="2 3">CRXT-Y-14</strain>
    </source>
</reference>
<dbReference type="InterPro" id="IPR000792">
    <property type="entry name" value="Tscrpt_reg_LuxR_C"/>
</dbReference>
<sequence length="348" mass="38174">MFLHVQDPGGWRLFSIGTKPTHPHPSTPLCDEGARLYALALAEGRLARATAEDAPCLLASALLHPDPDDASRLLPVPPNAALAQWLTPLEREIQERRKTAVALTELFEPFMAITARAEPATHAITVLEGDARINAGIEQLTSECKFEVLTVQPGGGRSENTLNVALKRGQTVLDRGVAMRTIYQHTVRHSQGTLAYAARINRKNVQIRTLEELIDRLMIFDRTVALIPVGEERQVALELRHPGLVEYLAKVFEDLWRRATPLLDEPPYPPATDGITGVQRSIAKLLIEGHVDEAIARRLGMNVRTCRAHIAKIAAALGSGSRAQLGFLIARSGILDHEPDLPSRESDA</sequence>